<organism evidence="1 2">
    <name type="scientific">Metabacillus endolithicus</name>
    <dbReference type="NCBI Taxonomy" id="1535204"/>
    <lineage>
        <taxon>Bacteria</taxon>
        <taxon>Bacillati</taxon>
        <taxon>Bacillota</taxon>
        <taxon>Bacilli</taxon>
        <taxon>Bacillales</taxon>
        <taxon>Bacillaceae</taxon>
        <taxon>Metabacillus</taxon>
    </lineage>
</organism>
<dbReference type="RefSeq" id="WP_247338946.1">
    <property type="nucleotide sequence ID" value="NZ_CP095550.1"/>
</dbReference>
<protein>
    <recommendedName>
        <fullName evidence="3">Restriction endonuclease</fullName>
    </recommendedName>
</protein>
<comment type="caution">
    <text evidence="1">The sequence shown here is derived from an EMBL/GenBank/DDBJ whole genome shotgun (WGS) entry which is preliminary data.</text>
</comment>
<evidence type="ECO:0000313" key="2">
    <source>
        <dbReference type="Proteomes" id="UP001597318"/>
    </source>
</evidence>
<sequence>MIFRSAFNDLDTYLKENLFSITCHDLFSIKQDFYQSIETLNGSTANLTGITELLIFRHLYHTLRMNTPVLNKSVSNGKSQLSIGKRFIGKNGRPQDPDIVIEREDSITHLISIKNALATNSPKNFERDSEVIKHLMSKNGPNQVCNNGIVDIHRIDNIRHGQHKDFKSVTVVFSKVPDRHQRAINIIQEAYDWHHFIILENNTNTFIVEVRKNLTLLVPDR</sequence>
<evidence type="ECO:0000313" key="1">
    <source>
        <dbReference type="EMBL" id="MFD2215333.1"/>
    </source>
</evidence>
<name>A0ABW5C361_9BACI</name>
<gene>
    <name evidence="1" type="ORF">ACFSKK_16695</name>
</gene>
<dbReference type="EMBL" id="JBHUIK010000003">
    <property type="protein sequence ID" value="MFD2215333.1"/>
    <property type="molecule type" value="Genomic_DNA"/>
</dbReference>
<keyword evidence="2" id="KW-1185">Reference proteome</keyword>
<reference evidence="2" key="1">
    <citation type="journal article" date="2019" name="Int. J. Syst. Evol. Microbiol.">
        <title>The Global Catalogue of Microorganisms (GCM) 10K type strain sequencing project: providing services to taxonomists for standard genome sequencing and annotation.</title>
        <authorList>
            <consortium name="The Broad Institute Genomics Platform"/>
            <consortium name="The Broad Institute Genome Sequencing Center for Infectious Disease"/>
            <person name="Wu L."/>
            <person name="Ma J."/>
        </authorList>
    </citation>
    <scope>NUCLEOTIDE SEQUENCE [LARGE SCALE GENOMIC DNA]</scope>
    <source>
        <strain evidence="2">CGMCC 1.15474</strain>
    </source>
</reference>
<proteinExistence type="predicted"/>
<accession>A0ABW5C361</accession>
<evidence type="ECO:0008006" key="3">
    <source>
        <dbReference type="Google" id="ProtNLM"/>
    </source>
</evidence>
<dbReference type="Proteomes" id="UP001597318">
    <property type="component" value="Unassembled WGS sequence"/>
</dbReference>